<dbReference type="Proteomes" id="UP000188268">
    <property type="component" value="Unassembled WGS sequence"/>
</dbReference>
<name>A0A1R3HJM4_COCAP</name>
<reference evidence="3 4" key="1">
    <citation type="submission" date="2013-09" db="EMBL/GenBank/DDBJ databases">
        <title>Corchorus capsularis genome sequencing.</title>
        <authorList>
            <person name="Alam M."/>
            <person name="Haque M.S."/>
            <person name="Islam M.S."/>
            <person name="Emdad E.M."/>
            <person name="Islam M.M."/>
            <person name="Ahmed B."/>
            <person name="Halim A."/>
            <person name="Hossen Q.M.M."/>
            <person name="Hossain M.Z."/>
            <person name="Ahmed R."/>
            <person name="Khan M.M."/>
            <person name="Islam R."/>
            <person name="Rashid M.M."/>
            <person name="Khan S.A."/>
            <person name="Rahman M.S."/>
            <person name="Alam M."/>
        </authorList>
    </citation>
    <scope>NUCLEOTIDE SEQUENCE [LARGE SCALE GENOMIC DNA]</scope>
    <source>
        <strain evidence="4">cv. CVL-1</strain>
        <tissue evidence="3">Whole seedling</tissue>
    </source>
</reference>
<evidence type="ECO:0000313" key="3">
    <source>
        <dbReference type="EMBL" id="OMO70549.1"/>
    </source>
</evidence>
<accession>A0A1R3HJM4</accession>
<keyword evidence="4" id="KW-1185">Reference proteome</keyword>
<dbReference type="OMA" id="KNPFKQV"/>
<evidence type="ECO:0000256" key="1">
    <source>
        <dbReference type="SAM" id="MobiDB-lite"/>
    </source>
</evidence>
<feature type="signal peptide" evidence="2">
    <location>
        <begin position="1"/>
        <end position="23"/>
    </location>
</feature>
<keyword evidence="2" id="KW-0732">Signal</keyword>
<dbReference type="Gramene" id="OMO70549">
    <property type="protein sequence ID" value="OMO70549"/>
    <property type="gene ID" value="CCACVL1_18840"/>
</dbReference>
<protein>
    <submittedName>
        <fullName evidence="3">Uncharacterized protein</fullName>
    </submittedName>
</protein>
<evidence type="ECO:0000256" key="2">
    <source>
        <dbReference type="SAM" id="SignalP"/>
    </source>
</evidence>
<comment type="caution">
    <text evidence="3">The sequence shown here is derived from an EMBL/GenBank/DDBJ whole genome shotgun (WGS) entry which is preliminary data.</text>
</comment>
<feature type="region of interest" description="Disordered" evidence="1">
    <location>
        <begin position="29"/>
        <end position="85"/>
    </location>
</feature>
<organism evidence="3 4">
    <name type="scientific">Corchorus capsularis</name>
    <name type="common">Jute</name>
    <dbReference type="NCBI Taxonomy" id="210143"/>
    <lineage>
        <taxon>Eukaryota</taxon>
        <taxon>Viridiplantae</taxon>
        <taxon>Streptophyta</taxon>
        <taxon>Embryophyta</taxon>
        <taxon>Tracheophyta</taxon>
        <taxon>Spermatophyta</taxon>
        <taxon>Magnoliopsida</taxon>
        <taxon>eudicotyledons</taxon>
        <taxon>Gunneridae</taxon>
        <taxon>Pentapetalae</taxon>
        <taxon>rosids</taxon>
        <taxon>malvids</taxon>
        <taxon>Malvales</taxon>
        <taxon>Malvaceae</taxon>
        <taxon>Grewioideae</taxon>
        <taxon>Apeibeae</taxon>
        <taxon>Corchorus</taxon>
    </lineage>
</organism>
<evidence type="ECO:0000313" key="4">
    <source>
        <dbReference type="Proteomes" id="UP000188268"/>
    </source>
</evidence>
<feature type="chain" id="PRO_5012413055" evidence="2">
    <location>
        <begin position="24"/>
        <end position="85"/>
    </location>
</feature>
<feature type="compositionally biased region" description="Low complexity" evidence="1">
    <location>
        <begin position="38"/>
        <end position="50"/>
    </location>
</feature>
<sequence length="85" mass="9207">MKAYTLALTVLTLLLSVLLSTWANKAQADARPIRQAHSSSVASSKGSSSSQTLRDLQADKKNPKTQVDSSFRRIPPSNANPIQNK</sequence>
<proteinExistence type="predicted"/>
<gene>
    <name evidence="3" type="ORF">CCACVL1_18840</name>
</gene>
<dbReference type="OrthoDB" id="1431686at2759"/>
<dbReference type="EMBL" id="AWWV01011792">
    <property type="protein sequence ID" value="OMO70549.1"/>
    <property type="molecule type" value="Genomic_DNA"/>
</dbReference>
<dbReference type="AlphaFoldDB" id="A0A1R3HJM4"/>